<dbReference type="InterPro" id="IPR036388">
    <property type="entry name" value="WH-like_DNA-bd_sf"/>
</dbReference>
<reference evidence="6 7" key="1">
    <citation type="submission" date="2016-10" db="EMBL/GenBank/DDBJ databases">
        <authorList>
            <person name="de Groot N.N."/>
        </authorList>
    </citation>
    <scope>NUCLEOTIDE SEQUENCE [LARGE SCALE GENOMIC DNA]</scope>
    <source>
        <strain evidence="6 7">DSM 44468</strain>
    </source>
</reference>
<keyword evidence="7" id="KW-1185">Reference proteome</keyword>
<dbReference type="EMBL" id="FORP01000031">
    <property type="protein sequence ID" value="SFK74179.1"/>
    <property type="molecule type" value="Genomic_DNA"/>
</dbReference>
<proteinExistence type="inferred from homology"/>
<gene>
    <name evidence="6" type="ORF">SAMN05421835_13152</name>
</gene>
<feature type="domain" description="HTH lysR-type" evidence="5">
    <location>
        <begin position="20"/>
        <end position="77"/>
    </location>
</feature>
<evidence type="ECO:0000256" key="4">
    <source>
        <dbReference type="ARBA" id="ARBA00023163"/>
    </source>
</evidence>
<evidence type="ECO:0000256" key="1">
    <source>
        <dbReference type="ARBA" id="ARBA00009437"/>
    </source>
</evidence>
<sequence>MPSTACFLVLPCLEGILEDVELRTLRYFVAVAEHGSVSAAAAAVHVTQPALSRQVRQLERELRLELFERHGNRLALTAAGAQFLPVARDVLQRADDALSAAEAFAAGHLVRLTIAAPTTTLTDLIAPFLATFGPDDPLPTVVENRGTAALHHGADLAIVTQPPESGWSSYAVAVMPLFAYVPPGHRWAGQAAVPLAELARETLVVLDPSFRPRQLLQEALAAEGLTTPELVECGNAQVAQALAAAGRGAAVVSDDPRFGLHGMRIRCADGPLRMALFAAWSPTHHAAASLAALARRLRAFSAELYGDEVLPAG</sequence>
<dbReference type="GO" id="GO:0003700">
    <property type="term" value="F:DNA-binding transcription factor activity"/>
    <property type="evidence" value="ECO:0007669"/>
    <property type="project" value="InterPro"/>
</dbReference>
<comment type="similarity">
    <text evidence="1">Belongs to the LysR transcriptional regulatory family.</text>
</comment>
<evidence type="ECO:0000256" key="3">
    <source>
        <dbReference type="ARBA" id="ARBA00023125"/>
    </source>
</evidence>
<evidence type="ECO:0000313" key="6">
    <source>
        <dbReference type="EMBL" id="SFK74179.1"/>
    </source>
</evidence>
<dbReference type="PRINTS" id="PR00039">
    <property type="entry name" value="HTHLYSR"/>
</dbReference>
<dbReference type="GO" id="GO:0003677">
    <property type="term" value="F:DNA binding"/>
    <property type="evidence" value="ECO:0007669"/>
    <property type="project" value="UniProtKB-KW"/>
</dbReference>
<dbReference type="FunFam" id="1.10.10.10:FF:000001">
    <property type="entry name" value="LysR family transcriptional regulator"/>
    <property type="match status" value="1"/>
</dbReference>
<dbReference type="CDD" id="cd05466">
    <property type="entry name" value="PBP2_LTTR_substrate"/>
    <property type="match status" value="1"/>
</dbReference>
<dbReference type="STRING" id="115433.SAMN05421835_13152"/>
<protein>
    <submittedName>
        <fullName evidence="6">DNA-binding transcriptional regulator, LysR family</fullName>
    </submittedName>
</protein>
<accession>A0A1I4C1F9</accession>
<dbReference type="InterPro" id="IPR005119">
    <property type="entry name" value="LysR_subst-bd"/>
</dbReference>
<evidence type="ECO:0000313" key="7">
    <source>
        <dbReference type="Proteomes" id="UP000199025"/>
    </source>
</evidence>
<dbReference type="InterPro" id="IPR036390">
    <property type="entry name" value="WH_DNA-bd_sf"/>
</dbReference>
<dbReference type="InterPro" id="IPR000847">
    <property type="entry name" value="LysR_HTH_N"/>
</dbReference>
<keyword evidence="3 6" id="KW-0238">DNA-binding</keyword>
<dbReference type="PROSITE" id="PS50931">
    <property type="entry name" value="HTH_LYSR"/>
    <property type="match status" value="1"/>
</dbReference>
<dbReference type="SUPFAM" id="SSF46785">
    <property type="entry name" value="Winged helix' DNA-binding domain"/>
    <property type="match status" value="1"/>
</dbReference>
<dbReference type="PANTHER" id="PTHR30346">
    <property type="entry name" value="TRANSCRIPTIONAL DUAL REGULATOR HCAR-RELATED"/>
    <property type="match status" value="1"/>
</dbReference>
<dbReference type="Gene3D" id="1.10.10.10">
    <property type="entry name" value="Winged helix-like DNA-binding domain superfamily/Winged helix DNA-binding domain"/>
    <property type="match status" value="1"/>
</dbReference>
<organism evidence="6 7">
    <name type="scientific">Amycolatopsis sacchari</name>
    <dbReference type="NCBI Taxonomy" id="115433"/>
    <lineage>
        <taxon>Bacteria</taxon>
        <taxon>Bacillati</taxon>
        <taxon>Actinomycetota</taxon>
        <taxon>Actinomycetes</taxon>
        <taxon>Pseudonocardiales</taxon>
        <taxon>Pseudonocardiaceae</taxon>
        <taxon>Amycolatopsis</taxon>
    </lineage>
</organism>
<dbReference type="SUPFAM" id="SSF53850">
    <property type="entry name" value="Periplasmic binding protein-like II"/>
    <property type="match status" value="1"/>
</dbReference>
<name>A0A1I4C1F9_9PSEU</name>
<dbReference type="Proteomes" id="UP000199025">
    <property type="component" value="Unassembled WGS sequence"/>
</dbReference>
<evidence type="ECO:0000259" key="5">
    <source>
        <dbReference type="PROSITE" id="PS50931"/>
    </source>
</evidence>
<keyword evidence="2" id="KW-0805">Transcription regulation</keyword>
<keyword evidence="4" id="KW-0804">Transcription</keyword>
<evidence type="ECO:0000256" key="2">
    <source>
        <dbReference type="ARBA" id="ARBA00023015"/>
    </source>
</evidence>
<dbReference type="PANTHER" id="PTHR30346:SF29">
    <property type="entry name" value="LYSR SUBSTRATE-BINDING"/>
    <property type="match status" value="1"/>
</dbReference>
<dbReference type="Gene3D" id="3.40.190.10">
    <property type="entry name" value="Periplasmic binding protein-like II"/>
    <property type="match status" value="2"/>
</dbReference>
<dbReference type="GO" id="GO:0032993">
    <property type="term" value="C:protein-DNA complex"/>
    <property type="evidence" value="ECO:0007669"/>
    <property type="project" value="TreeGrafter"/>
</dbReference>
<dbReference type="AlphaFoldDB" id="A0A1I4C1F9"/>
<dbReference type="Pfam" id="PF03466">
    <property type="entry name" value="LysR_substrate"/>
    <property type="match status" value="1"/>
</dbReference>
<dbReference type="Pfam" id="PF00126">
    <property type="entry name" value="HTH_1"/>
    <property type="match status" value="1"/>
</dbReference>